<sequence length="53" mass="5389">MPVTACVRGGLDNGSLDNGSIDNGSISGFGEWAAVPGATHTRMWLTTRVAPSG</sequence>
<dbReference type="EMBL" id="JALGAR010000003">
    <property type="protein sequence ID" value="MCI4658775.1"/>
    <property type="molecule type" value="Genomic_DNA"/>
</dbReference>
<evidence type="ECO:0000313" key="1">
    <source>
        <dbReference type="EMBL" id="MCI4658775.1"/>
    </source>
</evidence>
<dbReference type="RefSeq" id="WP_243012424.1">
    <property type="nucleotide sequence ID" value="NZ_JALGAR010000003.1"/>
</dbReference>
<reference evidence="1" key="1">
    <citation type="submission" date="2022-03" db="EMBL/GenBank/DDBJ databases">
        <title>Cryobacterium sp. nov. strain ZS14-85, isolated from Antarctic soil.</title>
        <authorList>
            <person name="Li J."/>
            <person name="Niu G."/>
        </authorList>
    </citation>
    <scope>NUCLEOTIDE SEQUENCE</scope>
    <source>
        <strain evidence="1">ZS14-85</strain>
    </source>
</reference>
<gene>
    <name evidence="1" type="ORF">MQH31_13260</name>
</gene>
<accession>A0AA41UGA7</accession>
<proteinExistence type="predicted"/>
<name>A0AA41UGA7_9MICO</name>
<evidence type="ECO:0000313" key="2">
    <source>
        <dbReference type="Proteomes" id="UP001165341"/>
    </source>
</evidence>
<protein>
    <submittedName>
        <fullName evidence="1">Uncharacterized protein</fullName>
    </submittedName>
</protein>
<comment type="caution">
    <text evidence="1">The sequence shown here is derived from an EMBL/GenBank/DDBJ whole genome shotgun (WGS) entry which is preliminary data.</text>
</comment>
<dbReference type="Proteomes" id="UP001165341">
    <property type="component" value="Unassembled WGS sequence"/>
</dbReference>
<organism evidence="1 2">
    <name type="scientific">Cryobacterium zhongshanensis</name>
    <dbReference type="NCBI Taxonomy" id="2928153"/>
    <lineage>
        <taxon>Bacteria</taxon>
        <taxon>Bacillati</taxon>
        <taxon>Actinomycetota</taxon>
        <taxon>Actinomycetes</taxon>
        <taxon>Micrococcales</taxon>
        <taxon>Microbacteriaceae</taxon>
        <taxon>Cryobacterium</taxon>
    </lineage>
</organism>
<keyword evidence="2" id="KW-1185">Reference proteome</keyword>
<dbReference type="AlphaFoldDB" id="A0AA41UGA7"/>